<dbReference type="PANTHER" id="PTHR47990">
    <property type="entry name" value="2-OXOGLUTARATE (2OG) AND FE(II)-DEPENDENT OXYGENASE SUPERFAMILY PROTEIN-RELATED"/>
    <property type="match status" value="1"/>
</dbReference>
<dbReference type="Pfam" id="PF03171">
    <property type="entry name" value="2OG-FeII_Oxy"/>
    <property type="match status" value="1"/>
</dbReference>
<dbReference type="GO" id="GO:0046872">
    <property type="term" value="F:metal ion binding"/>
    <property type="evidence" value="ECO:0007669"/>
    <property type="project" value="UniProtKB-KW"/>
</dbReference>
<evidence type="ECO:0000259" key="4">
    <source>
        <dbReference type="PROSITE" id="PS51471"/>
    </source>
</evidence>
<dbReference type="PROSITE" id="PS51471">
    <property type="entry name" value="FE2OG_OXY"/>
    <property type="match status" value="1"/>
</dbReference>
<evidence type="ECO:0000256" key="2">
    <source>
        <dbReference type="ARBA" id="ARBA00023004"/>
    </source>
</evidence>
<dbReference type="GO" id="GO:0009805">
    <property type="term" value="P:coumarin biosynthetic process"/>
    <property type="evidence" value="ECO:0007669"/>
    <property type="project" value="UniProtKB-ARBA"/>
</dbReference>
<keyword evidence="1 3" id="KW-0479">Metal-binding</keyword>
<dbReference type="InterPro" id="IPR026992">
    <property type="entry name" value="DIOX_N"/>
</dbReference>
<reference evidence="6" key="1">
    <citation type="submission" date="2024-07" db="EMBL/GenBank/DDBJ databases">
        <title>Two chromosome-level genome assemblies of Korean endemic species Abeliophyllum distichum and Forsythia ovata (Oleaceae).</title>
        <authorList>
            <person name="Jang H."/>
        </authorList>
    </citation>
    <scope>NUCLEOTIDE SEQUENCE [LARGE SCALE GENOMIC DNA]</scope>
</reference>
<dbReference type="Pfam" id="PF14226">
    <property type="entry name" value="DIOX_N"/>
    <property type="match status" value="1"/>
</dbReference>
<keyword evidence="3" id="KW-0560">Oxidoreductase</keyword>
<evidence type="ECO:0000313" key="6">
    <source>
        <dbReference type="Proteomes" id="UP001604277"/>
    </source>
</evidence>
<dbReference type="GO" id="GO:0016706">
    <property type="term" value="F:2-oxoglutarate-dependent dioxygenase activity"/>
    <property type="evidence" value="ECO:0007669"/>
    <property type="project" value="UniProtKB-ARBA"/>
</dbReference>
<evidence type="ECO:0000256" key="3">
    <source>
        <dbReference type="RuleBase" id="RU003682"/>
    </source>
</evidence>
<dbReference type="Proteomes" id="UP001604277">
    <property type="component" value="Unassembled WGS sequence"/>
</dbReference>
<dbReference type="Gene3D" id="2.60.120.330">
    <property type="entry name" value="B-lactam Antibiotic, Isopenicillin N Synthase, Chain"/>
    <property type="match status" value="1"/>
</dbReference>
<dbReference type="GO" id="GO:0002238">
    <property type="term" value="P:response to molecule of fungal origin"/>
    <property type="evidence" value="ECO:0007669"/>
    <property type="project" value="UniProtKB-ARBA"/>
</dbReference>
<dbReference type="InterPro" id="IPR044861">
    <property type="entry name" value="IPNS-like_FE2OG_OXY"/>
</dbReference>
<evidence type="ECO:0000313" key="5">
    <source>
        <dbReference type="EMBL" id="KAL2496620.1"/>
    </source>
</evidence>
<dbReference type="EMBL" id="JBFOLJ010000011">
    <property type="protein sequence ID" value="KAL2496620.1"/>
    <property type="molecule type" value="Genomic_DNA"/>
</dbReference>
<gene>
    <name evidence="5" type="ORF">Fot_40377</name>
</gene>
<keyword evidence="6" id="KW-1185">Reference proteome</keyword>
<proteinExistence type="inferred from homology"/>
<protein>
    <submittedName>
        <fullName evidence="5">2-oxoglutarate-dependent dioxygenase DAO</fullName>
    </submittedName>
</protein>
<name>A0ABD1S7H7_9LAMI</name>
<dbReference type="InterPro" id="IPR005123">
    <property type="entry name" value="Oxoglu/Fe-dep_dioxygenase_dom"/>
</dbReference>
<keyword evidence="5" id="KW-0223">Dioxygenase</keyword>
<feature type="domain" description="Fe2OG dioxygenase" evidence="4">
    <location>
        <begin position="282"/>
        <end position="384"/>
    </location>
</feature>
<dbReference type="InterPro" id="IPR050231">
    <property type="entry name" value="Iron_ascorbate_oxido_reductase"/>
</dbReference>
<organism evidence="5 6">
    <name type="scientific">Forsythia ovata</name>
    <dbReference type="NCBI Taxonomy" id="205694"/>
    <lineage>
        <taxon>Eukaryota</taxon>
        <taxon>Viridiplantae</taxon>
        <taxon>Streptophyta</taxon>
        <taxon>Embryophyta</taxon>
        <taxon>Tracheophyta</taxon>
        <taxon>Spermatophyta</taxon>
        <taxon>Magnoliopsida</taxon>
        <taxon>eudicotyledons</taxon>
        <taxon>Gunneridae</taxon>
        <taxon>Pentapetalae</taxon>
        <taxon>asterids</taxon>
        <taxon>lamiids</taxon>
        <taxon>Lamiales</taxon>
        <taxon>Oleaceae</taxon>
        <taxon>Forsythieae</taxon>
        <taxon>Forsythia</taxon>
    </lineage>
</organism>
<dbReference type="AlphaFoldDB" id="A0ABD1S7H7"/>
<dbReference type="InterPro" id="IPR027443">
    <property type="entry name" value="IPNS-like_sf"/>
</dbReference>
<accession>A0ABD1S7H7</accession>
<evidence type="ECO:0000256" key="1">
    <source>
        <dbReference type="ARBA" id="ARBA00022723"/>
    </source>
</evidence>
<dbReference type="SUPFAM" id="SSF51197">
    <property type="entry name" value="Clavaminate synthase-like"/>
    <property type="match status" value="1"/>
</dbReference>
<comment type="caution">
    <text evidence="5">The sequence shown here is derived from an EMBL/GenBank/DDBJ whole genome shotgun (WGS) entry which is preliminary data.</text>
</comment>
<keyword evidence="2 3" id="KW-0408">Iron</keyword>
<comment type="similarity">
    <text evidence="3">Belongs to the iron/ascorbate-dependent oxidoreductase family.</text>
</comment>
<sequence length="435" mass="49385">MEFGFLFPNNTNFPVPPVKITSDMQLKWLIELNKRHHTPLCVTLIRREQPMNRPNAANEADDEVRDELYHNRDDFWNTVEIARDDDVVFPETNATQRPPEIVQDNEEEFPFTNDDLIASQSIAAETKRRILFRETEDMASKSKIPVIDLQDLPEKIVKACEEWGCFRLVNHGVPMELMSQMKAVSRSLLDLPMEMKERNSHPEHGKGYIPLNMASPYFDSLSLYDMASPGVVDDFCAQIDASHNQREIIEKYVFALYDLAQNLGSKLMKGLGLSGDLFMKGWPCQVRMNKYNYSPETVGLTGAVMHTDPGLFTILQDDETVNGLEVVNNSTGELVSVDPISGTLVVNVGDMAKVWSNGRFHSVKHRVQCYKPNIRLSIVLFVLGPKDEKVEAPPQLVGSDSRRLFVPFDFEVYRKLRTTTNSPTGEALKLFLAKD</sequence>